<protein>
    <recommendedName>
        <fullName evidence="3">MinD-like ATPase involved in chromosome partitioning or flagellar assembly</fullName>
    </recommendedName>
</protein>
<comment type="caution">
    <text evidence="1">The sequence shown here is derived from an EMBL/GenBank/DDBJ whole genome shotgun (WGS) entry which is preliminary data.</text>
</comment>
<dbReference type="RefSeq" id="WP_204133081.1">
    <property type="nucleotide sequence ID" value="NZ_JAFDVD010000029.1"/>
</dbReference>
<accession>A0ABS2CS08</accession>
<reference evidence="1" key="1">
    <citation type="submission" date="2021-02" db="EMBL/GenBank/DDBJ databases">
        <title>Phycicoccus sp. MQZ13P-5T, whole genome shotgun sequence.</title>
        <authorList>
            <person name="Tuo L."/>
        </authorList>
    </citation>
    <scope>NUCLEOTIDE SEQUENCE</scope>
    <source>
        <strain evidence="1">MQZ13P-5</strain>
    </source>
</reference>
<proteinExistence type="predicted"/>
<sequence length="259" mass="27522">MTTTAIRPVRVDELRRAYLSVSAGDFRLGQPRPVSTQAWPQQGPVVPVAGACPASGASTLTLALATAAGAGRVIECATAESAGLVAATTAELGRDRHGWMRATRDRVLVERPTGVVHAPQDVPPPAVTSSGLVVVDVAWDLQTVLGSAGWLGDLLRRGNPVVVTAVPTVPGLRRLDAALHRLTRPVVAVLMPPHRRVPRPLTRALDDLRRTHHLEGRFVPVPVDARLWTHGPDTTALPEPVVRAAAQVLQIALESKDTP</sequence>
<keyword evidence="2" id="KW-1185">Reference proteome</keyword>
<evidence type="ECO:0000313" key="1">
    <source>
        <dbReference type="EMBL" id="MBM6402608.1"/>
    </source>
</evidence>
<evidence type="ECO:0008006" key="3">
    <source>
        <dbReference type="Google" id="ProtNLM"/>
    </source>
</evidence>
<dbReference type="EMBL" id="JAFDVD010000029">
    <property type="protein sequence ID" value="MBM6402608.1"/>
    <property type="molecule type" value="Genomic_DNA"/>
</dbReference>
<name>A0ABS2CS08_9MICO</name>
<gene>
    <name evidence="1" type="ORF">JQN70_19620</name>
</gene>
<evidence type="ECO:0000313" key="2">
    <source>
        <dbReference type="Proteomes" id="UP001430172"/>
    </source>
</evidence>
<dbReference type="Proteomes" id="UP001430172">
    <property type="component" value="Unassembled WGS sequence"/>
</dbReference>
<organism evidence="1 2">
    <name type="scientific">Phycicoccus sonneratiae</name>
    <dbReference type="NCBI Taxonomy" id="2807628"/>
    <lineage>
        <taxon>Bacteria</taxon>
        <taxon>Bacillati</taxon>
        <taxon>Actinomycetota</taxon>
        <taxon>Actinomycetes</taxon>
        <taxon>Micrococcales</taxon>
        <taxon>Intrasporangiaceae</taxon>
        <taxon>Phycicoccus</taxon>
    </lineage>
</organism>